<dbReference type="InterPro" id="IPR038763">
    <property type="entry name" value="DHH_sf"/>
</dbReference>
<comment type="caution">
    <text evidence="2">The sequence shown here is derived from an EMBL/GenBank/DDBJ whole genome shotgun (WGS) entry which is preliminary data.</text>
</comment>
<accession>A0A7X3MV40</accession>
<proteinExistence type="predicted"/>
<evidence type="ECO:0000313" key="3">
    <source>
        <dbReference type="Proteomes" id="UP000436483"/>
    </source>
</evidence>
<dbReference type="GO" id="GO:0004527">
    <property type="term" value="F:exonuclease activity"/>
    <property type="evidence" value="ECO:0007669"/>
    <property type="project" value="UniProtKB-KW"/>
</dbReference>
<sequence>MALNRFRTDAPVLILGHSDADGLSAMALLARALRRSGRTLHTRIVGRGESPWSEAMRTELSNAPVGGLIVADLGVREGDILRELKTVIIDHHVPAGTPGSATVISGFPMNPVPTSSLLAYWCAAAIAEVEDLLWIAALGIIGDMAEKSGFQEMEDARRLYGITALREATSLLNALRRSSSGDAMPALDLLIKANGPKEILSGEHPETGLLQAAREEVKRELEAAKRVPPKVKGNVALIGFNSPCQIHPLVAQAWRGRLKNNIVLAANTGYRPGWIHFTVRTALDLDLIAFLRENAPPGADENYGSGHRQATGGALRPEAWNLFVAKLGFGPDVMVQL</sequence>
<gene>
    <name evidence="2" type="ORF">GR328_19000</name>
</gene>
<dbReference type="Gene3D" id="3.90.1640.30">
    <property type="match status" value="1"/>
</dbReference>
<reference evidence="2 3" key="2">
    <citation type="submission" date="2020-01" db="EMBL/GenBank/DDBJ databases">
        <title>Microvirga sp. nov., an arsenate reduction bacterium isolated from Tibet hotspring sediments.</title>
        <authorList>
            <person name="Xian W.-D."/>
            <person name="Li W.-J."/>
        </authorList>
    </citation>
    <scope>NUCLEOTIDE SEQUENCE [LARGE SCALE GENOMIC DNA]</scope>
    <source>
        <strain evidence="2 3">KCTC 23863</strain>
    </source>
</reference>
<dbReference type="PANTHER" id="PTHR30255">
    <property type="entry name" value="SINGLE-STRANDED-DNA-SPECIFIC EXONUCLEASE RECJ"/>
    <property type="match status" value="1"/>
</dbReference>
<dbReference type="RefSeq" id="WP_160886573.1">
    <property type="nucleotide sequence ID" value="NZ_WURB01000017.1"/>
</dbReference>
<evidence type="ECO:0000313" key="2">
    <source>
        <dbReference type="EMBL" id="MXQ13510.1"/>
    </source>
</evidence>
<organism evidence="2 3">
    <name type="scientific">Microvirga makkahensis</name>
    <dbReference type="NCBI Taxonomy" id="1128670"/>
    <lineage>
        <taxon>Bacteria</taxon>
        <taxon>Pseudomonadati</taxon>
        <taxon>Pseudomonadota</taxon>
        <taxon>Alphaproteobacteria</taxon>
        <taxon>Hyphomicrobiales</taxon>
        <taxon>Methylobacteriaceae</taxon>
        <taxon>Microvirga</taxon>
    </lineage>
</organism>
<dbReference type="InterPro" id="IPR051673">
    <property type="entry name" value="SSDNA_exonuclease_RecJ"/>
</dbReference>
<dbReference type="InterPro" id="IPR001667">
    <property type="entry name" value="DDH_dom"/>
</dbReference>
<dbReference type="OrthoDB" id="868021at2"/>
<feature type="domain" description="DDH" evidence="1">
    <location>
        <begin position="12"/>
        <end position="112"/>
    </location>
</feature>
<reference evidence="2 3" key="1">
    <citation type="submission" date="2019-12" db="EMBL/GenBank/DDBJ databases">
        <authorList>
            <person name="Yuan C.-G."/>
        </authorList>
    </citation>
    <scope>NUCLEOTIDE SEQUENCE [LARGE SCALE GENOMIC DNA]</scope>
    <source>
        <strain evidence="2 3">KCTC 23863</strain>
    </source>
</reference>
<dbReference type="SUPFAM" id="SSF64182">
    <property type="entry name" value="DHH phosphoesterases"/>
    <property type="match status" value="1"/>
</dbReference>
<dbReference type="Pfam" id="PF01368">
    <property type="entry name" value="DHH"/>
    <property type="match status" value="1"/>
</dbReference>
<name>A0A7X3MV40_9HYPH</name>
<protein>
    <submittedName>
        <fullName evidence="2">Phosphoesterase</fullName>
    </submittedName>
</protein>
<evidence type="ECO:0000259" key="1">
    <source>
        <dbReference type="Pfam" id="PF01368"/>
    </source>
</evidence>
<dbReference type="AlphaFoldDB" id="A0A7X3MV40"/>
<dbReference type="EMBL" id="WURB01000017">
    <property type="protein sequence ID" value="MXQ13510.1"/>
    <property type="molecule type" value="Genomic_DNA"/>
</dbReference>
<keyword evidence="3" id="KW-1185">Reference proteome</keyword>
<dbReference type="Proteomes" id="UP000436483">
    <property type="component" value="Unassembled WGS sequence"/>
</dbReference>
<dbReference type="PANTHER" id="PTHR30255:SF2">
    <property type="entry name" value="SINGLE-STRANDED-DNA-SPECIFIC EXONUCLEASE RECJ"/>
    <property type="match status" value="1"/>
</dbReference>